<feature type="non-terminal residue" evidence="2">
    <location>
        <position position="1"/>
    </location>
</feature>
<protein>
    <submittedName>
        <fullName evidence="2">Uncharacterized protein</fullName>
    </submittedName>
</protein>
<sequence length="53" mass="6043">SPIRKKKKVADEAKSEETEDLDAYIGDRDDDEDELGGEDHPICEIHDSKEELE</sequence>
<dbReference type="Proteomes" id="UP000824469">
    <property type="component" value="Unassembled WGS sequence"/>
</dbReference>
<proteinExistence type="predicted"/>
<feature type="region of interest" description="Disordered" evidence="1">
    <location>
        <begin position="1"/>
        <end position="53"/>
    </location>
</feature>
<keyword evidence="3" id="KW-1185">Reference proteome</keyword>
<reference evidence="2 3" key="1">
    <citation type="journal article" date="2021" name="Nat. Plants">
        <title>The Taxus genome provides insights into paclitaxel biosynthesis.</title>
        <authorList>
            <person name="Xiong X."/>
            <person name="Gou J."/>
            <person name="Liao Q."/>
            <person name="Li Y."/>
            <person name="Zhou Q."/>
            <person name="Bi G."/>
            <person name="Li C."/>
            <person name="Du R."/>
            <person name="Wang X."/>
            <person name="Sun T."/>
            <person name="Guo L."/>
            <person name="Liang H."/>
            <person name="Lu P."/>
            <person name="Wu Y."/>
            <person name="Zhang Z."/>
            <person name="Ro D.K."/>
            <person name="Shang Y."/>
            <person name="Huang S."/>
            <person name="Yan J."/>
        </authorList>
    </citation>
    <scope>NUCLEOTIDE SEQUENCE [LARGE SCALE GENOMIC DNA]</scope>
    <source>
        <strain evidence="2">Ta-2019</strain>
    </source>
</reference>
<evidence type="ECO:0000313" key="3">
    <source>
        <dbReference type="Proteomes" id="UP000824469"/>
    </source>
</evidence>
<evidence type="ECO:0000256" key="1">
    <source>
        <dbReference type="SAM" id="MobiDB-lite"/>
    </source>
</evidence>
<organism evidence="2 3">
    <name type="scientific">Taxus chinensis</name>
    <name type="common">Chinese yew</name>
    <name type="synonym">Taxus wallichiana var. chinensis</name>
    <dbReference type="NCBI Taxonomy" id="29808"/>
    <lineage>
        <taxon>Eukaryota</taxon>
        <taxon>Viridiplantae</taxon>
        <taxon>Streptophyta</taxon>
        <taxon>Embryophyta</taxon>
        <taxon>Tracheophyta</taxon>
        <taxon>Spermatophyta</taxon>
        <taxon>Pinopsida</taxon>
        <taxon>Pinidae</taxon>
        <taxon>Conifers II</taxon>
        <taxon>Cupressales</taxon>
        <taxon>Taxaceae</taxon>
        <taxon>Taxus</taxon>
    </lineage>
</organism>
<accession>A0AA38L146</accession>
<feature type="compositionally biased region" description="Acidic residues" evidence="1">
    <location>
        <begin position="17"/>
        <end position="36"/>
    </location>
</feature>
<feature type="non-terminal residue" evidence="2">
    <location>
        <position position="53"/>
    </location>
</feature>
<name>A0AA38L146_TAXCH</name>
<evidence type="ECO:0000313" key="2">
    <source>
        <dbReference type="EMBL" id="KAH9312108.1"/>
    </source>
</evidence>
<dbReference type="AlphaFoldDB" id="A0AA38L146"/>
<gene>
    <name evidence="2" type="ORF">KI387_027143</name>
</gene>
<feature type="compositionally biased region" description="Basic and acidic residues" evidence="1">
    <location>
        <begin position="37"/>
        <end position="53"/>
    </location>
</feature>
<comment type="caution">
    <text evidence="2">The sequence shown here is derived from an EMBL/GenBank/DDBJ whole genome shotgun (WGS) entry which is preliminary data.</text>
</comment>
<dbReference type="EMBL" id="JAHRHJ020000006">
    <property type="protein sequence ID" value="KAH9312108.1"/>
    <property type="molecule type" value="Genomic_DNA"/>
</dbReference>